<dbReference type="GO" id="GO:0016805">
    <property type="term" value="F:dipeptidase activity"/>
    <property type="evidence" value="ECO:0007669"/>
    <property type="project" value="InterPro"/>
</dbReference>
<comment type="caution">
    <text evidence="3">The sequence shown here is derived from an EMBL/GenBank/DDBJ whole genome shotgun (WGS) entry which is preliminary data.</text>
</comment>
<proteinExistence type="inferred from homology"/>
<dbReference type="Gene3D" id="3.30.70.360">
    <property type="match status" value="1"/>
</dbReference>
<dbReference type="InterPro" id="IPR052030">
    <property type="entry name" value="Peptidase_M20/M20A_hydrolases"/>
</dbReference>
<sequence>MDKLKQIACKVIDDESEQLQMISNEIWQHRELAFLELKSHASLTQVLEDKGFDVERHHKLETAFVARWGDNEDESSKNNSKKPHIAVICEYDALPDIGHACGHNLIAEIGVGAGLAIKTAMQQSELSLGKLSIIGTPAEEAGGGKIDLLKAGVFDDVDVAMMSHPAPFTDARPIFLGGKRFMANFHGRASHAAGYPWEAVNALDAAVLAYMNVAALRQQMRPEWRASAIITKGGTRTNIIPDETQLALQVRAPIDSEVKALEAKVKTCVHAAATATGCTVDIVDLPKPYECLVTNETLARLYETNGSLVGVAFPPQMPKKVLGSTDMGNVSHHVPSLHPTYHCDTDAINHTHEFNAAAGSPEAQPSTLAQAKALAMVALDIFQQPQLLESIREDFQNDLNRL</sequence>
<gene>
    <name evidence="3" type="ORF">PoB_001282500</name>
</gene>
<dbReference type="SUPFAM" id="SSF55031">
    <property type="entry name" value="Bacterial exopeptidase dimerisation domain"/>
    <property type="match status" value="1"/>
</dbReference>
<dbReference type="Proteomes" id="UP000735302">
    <property type="component" value="Unassembled WGS sequence"/>
</dbReference>
<dbReference type="SUPFAM" id="SSF53187">
    <property type="entry name" value="Zn-dependent exopeptidases"/>
    <property type="match status" value="1"/>
</dbReference>
<protein>
    <recommendedName>
        <fullName evidence="1">Peptidase M20 domain-containing protein 2</fullName>
    </recommendedName>
</protein>
<evidence type="ECO:0000313" key="3">
    <source>
        <dbReference type="EMBL" id="GFN86319.1"/>
    </source>
</evidence>
<dbReference type="PANTHER" id="PTHR30575">
    <property type="entry name" value="PEPTIDASE M20"/>
    <property type="match status" value="1"/>
</dbReference>
<dbReference type="Gene3D" id="3.40.630.10">
    <property type="entry name" value="Zn peptidases"/>
    <property type="match status" value="1"/>
</dbReference>
<feature type="domain" description="Peptidase M20 dimerisation" evidence="2">
    <location>
        <begin position="180"/>
        <end position="271"/>
    </location>
</feature>
<dbReference type="Pfam" id="PF07687">
    <property type="entry name" value="M20_dimer"/>
    <property type="match status" value="1"/>
</dbReference>
<dbReference type="FunFam" id="3.30.70.360:FF:000004">
    <property type="entry name" value="Peptidase M20 domain-containing protein 2"/>
    <property type="match status" value="1"/>
</dbReference>
<dbReference type="InterPro" id="IPR011650">
    <property type="entry name" value="Peptidase_M20_dimer"/>
</dbReference>
<keyword evidence="4" id="KW-1185">Reference proteome</keyword>
<dbReference type="EMBL" id="BLXT01001517">
    <property type="protein sequence ID" value="GFN86319.1"/>
    <property type="molecule type" value="Genomic_DNA"/>
</dbReference>
<dbReference type="InterPro" id="IPR036264">
    <property type="entry name" value="Bact_exopeptidase_dim_dom"/>
</dbReference>
<dbReference type="InterPro" id="IPR017144">
    <property type="entry name" value="Xaa-Arg_dipeptidase"/>
</dbReference>
<dbReference type="NCBIfam" id="TIGR01891">
    <property type="entry name" value="amidohydrolases"/>
    <property type="match status" value="1"/>
</dbReference>
<organism evidence="3 4">
    <name type="scientific">Plakobranchus ocellatus</name>
    <dbReference type="NCBI Taxonomy" id="259542"/>
    <lineage>
        <taxon>Eukaryota</taxon>
        <taxon>Metazoa</taxon>
        <taxon>Spiralia</taxon>
        <taxon>Lophotrochozoa</taxon>
        <taxon>Mollusca</taxon>
        <taxon>Gastropoda</taxon>
        <taxon>Heterobranchia</taxon>
        <taxon>Euthyneura</taxon>
        <taxon>Panpulmonata</taxon>
        <taxon>Sacoglossa</taxon>
        <taxon>Placobranchoidea</taxon>
        <taxon>Plakobranchidae</taxon>
        <taxon>Plakobranchus</taxon>
    </lineage>
</organism>
<dbReference type="PANTHER" id="PTHR30575:SF0">
    <property type="entry name" value="XAA-ARG DIPEPTIDASE"/>
    <property type="match status" value="1"/>
</dbReference>
<dbReference type="InterPro" id="IPR002933">
    <property type="entry name" value="Peptidase_M20"/>
</dbReference>
<dbReference type="InterPro" id="IPR017439">
    <property type="entry name" value="Amidohydrolase"/>
</dbReference>
<dbReference type="CDD" id="cd05672">
    <property type="entry name" value="M20_ACY1L2-like"/>
    <property type="match status" value="1"/>
</dbReference>
<accession>A0AAV3YV57</accession>
<dbReference type="Pfam" id="PF01546">
    <property type="entry name" value="Peptidase_M20"/>
    <property type="match status" value="1"/>
</dbReference>
<evidence type="ECO:0000259" key="2">
    <source>
        <dbReference type="Pfam" id="PF07687"/>
    </source>
</evidence>
<reference evidence="3 4" key="1">
    <citation type="journal article" date="2021" name="Elife">
        <title>Chloroplast acquisition without the gene transfer in kleptoplastic sea slugs, Plakobranchus ocellatus.</title>
        <authorList>
            <person name="Maeda T."/>
            <person name="Takahashi S."/>
            <person name="Yoshida T."/>
            <person name="Shimamura S."/>
            <person name="Takaki Y."/>
            <person name="Nagai Y."/>
            <person name="Toyoda A."/>
            <person name="Suzuki Y."/>
            <person name="Arimoto A."/>
            <person name="Ishii H."/>
            <person name="Satoh N."/>
            <person name="Nishiyama T."/>
            <person name="Hasebe M."/>
            <person name="Maruyama T."/>
            <person name="Minagawa J."/>
            <person name="Obokata J."/>
            <person name="Shigenobu S."/>
        </authorList>
    </citation>
    <scope>NUCLEOTIDE SEQUENCE [LARGE SCALE GENOMIC DNA]</scope>
</reference>
<dbReference type="PIRSF" id="PIRSF037226">
    <property type="entry name" value="Amidohydrolase_ACY1L2_prd"/>
    <property type="match status" value="1"/>
</dbReference>
<evidence type="ECO:0000313" key="4">
    <source>
        <dbReference type="Proteomes" id="UP000735302"/>
    </source>
</evidence>
<evidence type="ECO:0000256" key="1">
    <source>
        <dbReference type="PIRNR" id="PIRNR037226"/>
    </source>
</evidence>
<name>A0AAV3YV57_9GAST</name>
<comment type="similarity">
    <text evidence="1">Belongs to the peptidase M20A family.</text>
</comment>
<dbReference type="AlphaFoldDB" id="A0AAV3YV57"/>